<dbReference type="GO" id="GO:0003723">
    <property type="term" value="F:RNA binding"/>
    <property type="evidence" value="ECO:0007669"/>
    <property type="project" value="UniProtKB-KW"/>
</dbReference>
<dbReference type="InterPro" id="IPR020627">
    <property type="entry name" value="KhpA"/>
</dbReference>
<accession>A0A6J7EAN8</accession>
<proteinExistence type="inferred from homology"/>
<keyword evidence="2" id="KW-0694">RNA-binding</keyword>
<dbReference type="PANTHER" id="PTHR34654:SF1">
    <property type="entry name" value="RNA-BINDING PROTEIN KHPA"/>
    <property type="match status" value="1"/>
</dbReference>
<dbReference type="HAMAP" id="MF_00088">
    <property type="entry name" value="KhpA"/>
    <property type="match status" value="1"/>
</dbReference>
<feature type="region of interest" description="Disordered" evidence="3">
    <location>
        <begin position="1"/>
        <end position="25"/>
    </location>
</feature>
<dbReference type="InterPro" id="IPR009019">
    <property type="entry name" value="KH_sf_prok-type"/>
</dbReference>
<evidence type="ECO:0000256" key="1">
    <source>
        <dbReference type="ARBA" id="ARBA00022490"/>
    </source>
</evidence>
<reference evidence="4" key="1">
    <citation type="submission" date="2020-05" db="EMBL/GenBank/DDBJ databases">
        <authorList>
            <person name="Chiriac C."/>
            <person name="Salcher M."/>
            <person name="Ghai R."/>
            <person name="Kavagutti S V."/>
        </authorList>
    </citation>
    <scope>NUCLEOTIDE SEQUENCE</scope>
</reference>
<sequence length="106" mass="11210">MDRIRCSTGREVSDSHDGDDAGNELSAPTATAVLTHVVKSIVDDAEAVRVEAIPSKGRIKLQVKVGPGDLGRVIGRRGRTAQSIRTVVRAAGTRDGADIDVDFVDD</sequence>
<evidence type="ECO:0000256" key="3">
    <source>
        <dbReference type="SAM" id="MobiDB-lite"/>
    </source>
</evidence>
<dbReference type="PANTHER" id="PTHR34654">
    <property type="entry name" value="UPF0109 PROTEIN SCO5592"/>
    <property type="match status" value="1"/>
</dbReference>
<evidence type="ECO:0000256" key="2">
    <source>
        <dbReference type="ARBA" id="ARBA00022884"/>
    </source>
</evidence>
<dbReference type="SUPFAM" id="SSF54814">
    <property type="entry name" value="Prokaryotic type KH domain (KH-domain type II)"/>
    <property type="match status" value="1"/>
</dbReference>
<dbReference type="AlphaFoldDB" id="A0A6J7EAN8"/>
<dbReference type="CDD" id="cd22533">
    <property type="entry name" value="KH-II_YlqC-like"/>
    <property type="match status" value="1"/>
</dbReference>
<keyword evidence="1" id="KW-0963">Cytoplasm</keyword>
<dbReference type="PROSITE" id="PS50084">
    <property type="entry name" value="KH_TYPE_1"/>
    <property type="match status" value="1"/>
</dbReference>
<dbReference type="Pfam" id="PF13083">
    <property type="entry name" value="KH_KhpA-B"/>
    <property type="match status" value="1"/>
</dbReference>
<gene>
    <name evidence="4" type="ORF">UFOPK3376_01451</name>
</gene>
<dbReference type="EMBL" id="CAFBLP010000032">
    <property type="protein sequence ID" value="CAB4880267.1"/>
    <property type="molecule type" value="Genomic_DNA"/>
</dbReference>
<dbReference type="InterPro" id="IPR015946">
    <property type="entry name" value="KH_dom-like_a/b"/>
</dbReference>
<name>A0A6J7EAN8_9ZZZZ</name>
<evidence type="ECO:0000313" key="4">
    <source>
        <dbReference type="EMBL" id="CAB4880267.1"/>
    </source>
</evidence>
<organism evidence="4">
    <name type="scientific">freshwater metagenome</name>
    <dbReference type="NCBI Taxonomy" id="449393"/>
    <lineage>
        <taxon>unclassified sequences</taxon>
        <taxon>metagenomes</taxon>
        <taxon>ecological metagenomes</taxon>
    </lineage>
</organism>
<dbReference type="Gene3D" id="3.30.300.20">
    <property type="match status" value="1"/>
</dbReference>
<protein>
    <submittedName>
        <fullName evidence="4">Unannotated protein</fullName>
    </submittedName>
</protein>